<accession>A0ABQ6F8Z5</accession>
<sequence>MNLEHPEKSAELQPSNDGQTPKANRRKLIQTGLAGAPLLMALKSVPALAAECKQPSGFSASGNLSQNGTAPCAPKMNGVTFWQAYAAANPPTVDDLDNKTFGSVFTASAGRTETIRAIITGTDTAGDAPLERQIVAAWLSAKAGSPLFTAAQAIAMWNEGVVGGSWHPNPSVPSVSWDKPQVKQYLDYVLNA</sequence>
<reference evidence="3" key="1">
    <citation type="journal article" date="2019" name="Int. J. Syst. Evol. Microbiol.">
        <title>The Global Catalogue of Microorganisms (GCM) 10K type strain sequencing project: providing services to taxonomists for standard genome sequencing and annotation.</title>
        <authorList>
            <consortium name="The Broad Institute Genomics Platform"/>
            <consortium name="The Broad Institute Genome Sequencing Center for Infectious Disease"/>
            <person name="Wu L."/>
            <person name="Ma J."/>
        </authorList>
    </citation>
    <scope>NUCLEOTIDE SEQUENCE [LARGE SCALE GENOMIC DNA]</scope>
    <source>
        <strain evidence="3">NBRC 102407</strain>
    </source>
</reference>
<comment type="caution">
    <text evidence="2">The sequence shown here is derived from an EMBL/GenBank/DDBJ whole genome shotgun (WGS) entry which is preliminary data.</text>
</comment>
<name>A0ABQ6F8Z5_9RHOO</name>
<dbReference type="RefSeq" id="WP_284186842.1">
    <property type="nucleotide sequence ID" value="NZ_BSPX01000007.1"/>
</dbReference>
<keyword evidence="3" id="KW-1185">Reference proteome</keyword>
<evidence type="ECO:0000313" key="2">
    <source>
        <dbReference type="EMBL" id="GLT21394.1"/>
    </source>
</evidence>
<proteinExistence type="predicted"/>
<protein>
    <submittedName>
        <fullName evidence="2">Uncharacterized protein</fullName>
    </submittedName>
</protein>
<feature type="compositionally biased region" description="Basic and acidic residues" evidence="1">
    <location>
        <begin position="1"/>
        <end position="10"/>
    </location>
</feature>
<feature type="compositionally biased region" description="Polar residues" evidence="1">
    <location>
        <begin position="12"/>
        <end position="22"/>
    </location>
</feature>
<feature type="region of interest" description="Disordered" evidence="1">
    <location>
        <begin position="1"/>
        <end position="22"/>
    </location>
</feature>
<dbReference type="Proteomes" id="UP001157167">
    <property type="component" value="Unassembled WGS sequence"/>
</dbReference>
<dbReference type="EMBL" id="BSPX01000007">
    <property type="protein sequence ID" value="GLT21394.1"/>
    <property type="molecule type" value="Genomic_DNA"/>
</dbReference>
<evidence type="ECO:0000313" key="3">
    <source>
        <dbReference type="Proteomes" id="UP001157167"/>
    </source>
</evidence>
<organism evidence="2 3">
    <name type="scientific">Zoogloea oryzae</name>
    <dbReference type="NCBI Taxonomy" id="310767"/>
    <lineage>
        <taxon>Bacteria</taxon>
        <taxon>Pseudomonadati</taxon>
        <taxon>Pseudomonadota</taxon>
        <taxon>Betaproteobacteria</taxon>
        <taxon>Rhodocyclales</taxon>
        <taxon>Zoogloeaceae</taxon>
        <taxon>Zoogloea</taxon>
    </lineage>
</organism>
<evidence type="ECO:0000256" key="1">
    <source>
        <dbReference type="SAM" id="MobiDB-lite"/>
    </source>
</evidence>
<gene>
    <name evidence="2" type="ORF">GCM10007933_08460</name>
</gene>